<dbReference type="EMBL" id="CDGG01000001">
    <property type="protein sequence ID" value="CEI82697.1"/>
    <property type="molecule type" value="Genomic_DNA"/>
</dbReference>
<feature type="domain" description="DUF4183" evidence="1">
    <location>
        <begin position="35"/>
        <end position="116"/>
    </location>
</feature>
<evidence type="ECO:0000259" key="1">
    <source>
        <dbReference type="Pfam" id="PF13799"/>
    </source>
</evidence>
<keyword evidence="3" id="KW-1185">Reference proteome</keyword>
<sequence length="129" mass="13237">MNMALQLMKIAISGTIDTDVNPESAKFFYITTEDTAAGSTLSIDAASFLGDDGEAVTTLPELAEDNSYFTVEINGVEQMQGISTYTPGATGTGSLDIAVPAGGGSIPANQTVILQVVNFAATSSGTFDT</sequence>
<accession>A0A0A1MSZ9</accession>
<reference evidence="2 3" key="1">
    <citation type="submission" date="2014-11" db="EMBL/GenBank/DDBJ databases">
        <authorList>
            <person name="Urmite Genomes Urmite Genomes"/>
        </authorList>
    </citation>
    <scope>NUCLEOTIDE SEQUENCE [LARGE SCALE GENOMIC DNA]</scope>
    <source>
        <strain evidence="2 3">Oc5</strain>
    </source>
</reference>
<evidence type="ECO:0000313" key="2">
    <source>
        <dbReference type="EMBL" id="CEI82697.1"/>
    </source>
</evidence>
<dbReference type="STRING" id="545501.BN997_02582"/>
<proteinExistence type="predicted"/>
<protein>
    <recommendedName>
        <fullName evidence="1">DUF4183 domain-containing protein</fullName>
    </recommendedName>
</protein>
<evidence type="ECO:0000313" key="3">
    <source>
        <dbReference type="Proteomes" id="UP000040453"/>
    </source>
</evidence>
<organism evidence="2 3">
    <name type="scientific">Oceanobacillus oncorhynchi</name>
    <dbReference type="NCBI Taxonomy" id="545501"/>
    <lineage>
        <taxon>Bacteria</taxon>
        <taxon>Bacillati</taxon>
        <taxon>Bacillota</taxon>
        <taxon>Bacilli</taxon>
        <taxon>Bacillales</taxon>
        <taxon>Bacillaceae</taxon>
        <taxon>Oceanobacillus</taxon>
    </lineage>
</organism>
<dbReference type="Proteomes" id="UP000040453">
    <property type="component" value="Unassembled WGS sequence"/>
</dbReference>
<dbReference type="InterPro" id="IPR025237">
    <property type="entry name" value="DUF4183"/>
</dbReference>
<name>A0A0A1MSZ9_9BACI</name>
<dbReference type="Pfam" id="PF13799">
    <property type="entry name" value="DUF4183"/>
    <property type="match status" value="1"/>
</dbReference>
<dbReference type="AlphaFoldDB" id="A0A0A1MSZ9"/>
<gene>
    <name evidence="2" type="ORF">BN997_02582</name>
</gene>